<dbReference type="Gene3D" id="2.60.410.10">
    <property type="entry name" value="D-Ala-D-Ala carboxypeptidase, C-terminal domain"/>
    <property type="match status" value="1"/>
</dbReference>
<keyword evidence="5 19" id="KW-0121">Carboxypeptidase</keyword>
<evidence type="ECO:0000313" key="19">
    <source>
        <dbReference type="EMBL" id="EHN12829.1"/>
    </source>
</evidence>
<accession>H0E0G8</accession>
<dbReference type="InterPro" id="IPR001967">
    <property type="entry name" value="Peptidase_S11_N"/>
</dbReference>
<evidence type="ECO:0000256" key="10">
    <source>
        <dbReference type="ARBA" id="ARBA00022984"/>
    </source>
</evidence>
<dbReference type="Pfam" id="PF00768">
    <property type="entry name" value="Peptidase_S11"/>
    <property type="match status" value="1"/>
</dbReference>
<comment type="function">
    <text evidence="1">Removes C-terminal D-alanyl residues from sugar-peptide cell wall precursors.</text>
</comment>
<feature type="active site" evidence="13">
    <location>
        <position position="125"/>
    </location>
</feature>
<dbReference type="GO" id="GO:0006508">
    <property type="term" value="P:proteolysis"/>
    <property type="evidence" value="ECO:0007669"/>
    <property type="project" value="UniProtKB-KW"/>
</dbReference>
<dbReference type="InterPro" id="IPR012907">
    <property type="entry name" value="Peptidase_S11_C"/>
</dbReference>
<dbReference type="AlphaFoldDB" id="H0E0G8"/>
<dbReference type="InterPro" id="IPR037167">
    <property type="entry name" value="Peptidase_S11_C_sf"/>
</dbReference>
<dbReference type="InterPro" id="IPR012338">
    <property type="entry name" value="Beta-lactam/transpept-like"/>
</dbReference>
<evidence type="ECO:0000256" key="12">
    <source>
        <dbReference type="ARBA" id="ARBA00034000"/>
    </source>
</evidence>
<dbReference type="GO" id="GO:0071555">
    <property type="term" value="P:cell wall organization"/>
    <property type="evidence" value="ECO:0007669"/>
    <property type="project" value="UniProtKB-KW"/>
</dbReference>
<dbReference type="SMART" id="SM00936">
    <property type="entry name" value="PBP5_C"/>
    <property type="match status" value="1"/>
</dbReference>
<keyword evidence="16" id="KW-1133">Transmembrane helix</keyword>
<comment type="catalytic activity">
    <reaction evidence="12">
        <text>Preferential cleavage: (Ac)2-L-Lys-D-Ala-|-D-Ala. Also transpeptidation of peptidyl-alanyl moieties that are N-acyl substituents of D-alanine.</text>
        <dbReference type="EC" id="3.4.16.4"/>
    </reaction>
</comment>
<proteinExistence type="inferred from homology"/>
<feature type="transmembrane region" description="Helical" evidence="16">
    <location>
        <begin position="382"/>
        <end position="401"/>
    </location>
</feature>
<evidence type="ECO:0000256" key="7">
    <source>
        <dbReference type="ARBA" id="ARBA00022729"/>
    </source>
</evidence>
<evidence type="ECO:0000256" key="9">
    <source>
        <dbReference type="ARBA" id="ARBA00022960"/>
    </source>
</evidence>
<dbReference type="PANTHER" id="PTHR21581">
    <property type="entry name" value="D-ALANYL-D-ALANINE CARBOXYPEPTIDASE"/>
    <property type="match status" value="1"/>
</dbReference>
<evidence type="ECO:0000256" key="2">
    <source>
        <dbReference type="ARBA" id="ARBA00004752"/>
    </source>
</evidence>
<reference evidence="19 20" key="1">
    <citation type="journal article" date="2013" name="Biodegradation">
        <title>Quantitative proteomic analysis of ibuprofen-degrading Patulibacter sp. strain I11.</title>
        <authorList>
            <person name="Almeida B."/>
            <person name="Kjeldal H."/>
            <person name="Lolas I."/>
            <person name="Knudsen A.D."/>
            <person name="Carvalho G."/>
            <person name="Nielsen K.L."/>
            <person name="Barreto Crespo M.T."/>
            <person name="Stensballe A."/>
            <person name="Nielsen J.L."/>
        </authorList>
    </citation>
    <scope>NUCLEOTIDE SEQUENCE [LARGE SCALE GENOMIC DNA]</scope>
    <source>
        <strain evidence="19 20">I11</strain>
    </source>
</reference>
<dbReference type="PANTHER" id="PTHR21581:SF6">
    <property type="entry name" value="TRAFFICKING PROTEIN PARTICLE COMPLEX SUBUNIT 12"/>
    <property type="match status" value="1"/>
</dbReference>
<keyword evidence="11" id="KW-0961">Cell wall biogenesis/degradation</keyword>
<feature type="chain" id="PRO_5003531791" description="serine-type D-Ala-D-Ala carboxypeptidase" evidence="17">
    <location>
        <begin position="35"/>
        <end position="416"/>
    </location>
</feature>
<evidence type="ECO:0000256" key="1">
    <source>
        <dbReference type="ARBA" id="ARBA00003217"/>
    </source>
</evidence>
<evidence type="ECO:0000256" key="15">
    <source>
        <dbReference type="RuleBase" id="RU004016"/>
    </source>
</evidence>
<keyword evidence="9" id="KW-0133">Cell shape</keyword>
<dbReference type="SUPFAM" id="SSF69189">
    <property type="entry name" value="Penicillin-binding protein associated domain"/>
    <property type="match status" value="1"/>
</dbReference>
<evidence type="ECO:0000256" key="14">
    <source>
        <dbReference type="PIRSR" id="PIRSR618044-2"/>
    </source>
</evidence>
<name>H0E0G8_9ACTN</name>
<evidence type="ECO:0000256" key="6">
    <source>
        <dbReference type="ARBA" id="ARBA00022670"/>
    </source>
</evidence>
<dbReference type="RefSeq" id="WP_007570053.1">
    <property type="nucleotide sequence ID" value="NZ_AGUD01000009.1"/>
</dbReference>
<feature type="binding site" evidence="14">
    <location>
        <position position="229"/>
    </location>
    <ligand>
        <name>substrate</name>
    </ligand>
</feature>
<dbReference type="InterPro" id="IPR015956">
    <property type="entry name" value="Peniciliin-bd_prot_C_sf"/>
</dbReference>
<dbReference type="EMBL" id="AGUD01000009">
    <property type="protein sequence ID" value="EHN12829.1"/>
    <property type="molecule type" value="Genomic_DNA"/>
</dbReference>
<evidence type="ECO:0000256" key="16">
    <source>
        <dbReference type="SAM" id="Phobius"/>
    </source>
</evidence>
<keyword evidence="16" id="KW-0812">Transmembrane</keyword>
<feature type="active site" description="Acyl-ester intermediate" evidence="13">
    <location>
        <position position="70"/>
    </location>
</feature>
<keyword evidence="7 17" id="KW-0732">Signal</keyword>
<keyword evidence="10" id="KW-0573">Peptidoglycan synthesis</keyword>
<dbReference type="Pfam" id="PF07943">
    <property type="entry name" value="PBP5_C"/>
    <property type="match status" value="1"/>
</dbReference>
<evidence type="ECO:0000256" key="5">
    <source>
        <dbReference type="ARBA" id="ARBA00022645"/>
    </source>
</evidence>
<dbReference type="GO" id="GO:0009002">
    <property type="term" value="F:serine-type D-Ala-D-Ala carboxypeptidase activity"/>
    <property type="evidence" value="ECO:0007669"/>
    <property type="project" value="UniProtKB-EC"/>
</dbReference>
<comment type="pathway">
    <text evidence="2">Cell wall biogenesis; peptidoglycan biosynthesis.</text>
</comment>
<dbReference type="PATRIC" id="fig|1097667.3.peg.275"/>
<dbReference type="Proteomes" id="UP000005143">
    <property type="component" value="Unassembled WGS sequence"/>
</dbReference>
<dbReference type="EC" id="3.4.16.4" evidence="4"/>
<evidence type="ECO:0000256" key="4">
    <source>
        <dbReference type="ARBA" id="ARBA00012448"/>
    </source>
</evidence>
<evidence type="ECO:0000256" key="13">
    <source>
        <dbReference type="PIRSR" id="PIRSR618044-1"/>
    </source>
</evidence>
<dbReference type="SUPFAM" id="SSF56601">
    <property type="entry name" value="beta-lactamase/transpeptidase-like"/>
    <property type="match status" value="1"/>
</dbReference>
<protein>
    <recommendedName>
        <fullName evidence="4">serine-type D-Ala-D-Ala carboxypeptidase</fullName>
        <ecNumber evidence="4">3.4.16.4</ecNumber>
    </recommendedName>
</protein>
<comment type="similarity">
    <text evidence="3 15">Belongs to the peptidase S11 family.</text>
</comment>
<dbReference type="PRINTS" id="PR00725">
    <property type="entry name" value="DADACBPTASE1"/>
</dbReference>
<dbReference type="GO" id="GO:0008360">
    <property type="term" value="P:regulation of cell shape"/>
    <property type="evidence" value="ECO:0007669"/>
    <property type="project" value="UniProtKB-KW"/>
</dbReference>
<gene>
    <name evidence="19" type="ORF">PAI11_02760</name>
</gene>
<evidence type="ECO:0000256" key="17">
    <source>
        <dbReference type="SAM" id="SignalP"/>
    </source>
</evidence>
<feature type="active site" description="Proton acceptor" evidence="13">
    <location>
        <position position="73"/>
    </location>
</feature>
<dbReference type="GO" id="GO:0009252">
    <property type="term" value="P:peptidoglycan biosynthetic process"/>
    <property type="evidence" value="ECO:0007669"/>
    <property type="project" value="UniProtKB-UniPathway"/>
</dbReference>
<comment type="caution">
    <text evidence="19">The sequence shown here is derived from an EMBL/GenBank/DDBJ whole genome shotgun (WGS) entry which is preliminary data.</text>
</comment>
<evidence type="ECO:0000256" key="3">
    <source>
        <dbReference type="ARBA" id="ARBA00007164"/>
    </source>
</evidence>
<evidence type="ECO:0000256" key="8">
    <source>
        <dbReference type="ARBA" id="ARBA00022801"/>
    </source>
</evidence>
<feature type="signal peptide" evidence="17">
    <location>
        <begin position="1"/>
        <end position="34"/>
    </location>
</feature>
<dbReference type="Gene3D" id="3.40.710.10">
    <property type="entry name" value="DD-peptidase/beta-lactamase superfamily"/>
    <property type="match status" value="1"/>
</dbReference>
<dbReference type="UniPathway" id="UPA00219"/>
<keyword evidence="20" id="KW-1185">Reference proteome</keyword>
<feature type="domain" description="Peptidase S11 D-Ala-D-Ala carboxypeptidase A C-terminal" evidence="18">
    <location>
        <begin position="279"/>
        <end position="367"/>
    </location>
</feature>
<keyword evidence="16" id="KW-0472">Membrane</keyword>
<keyword evidence="6" id="KW-0645">Protease</keyword>
<keyword evidence="8 19" id="KW-0378">Hydrolase</keyword>
<organism evidence="19 20">
    <name type="scientific">Patulibacter medicamentivorans</name>
    <dbReference type="NCBI Taxonomy" id="1097667"/>
    <lineage>
        <taxon>Bacteria</taxon>
        <taxon>Bacillati</taxon>
        <taxon>Actinomycetota</taxon>
        <taxon>Thermoleophilia</taxon>
        <taxon>Solirubrobacterales</taxon>
        <taxon>Patulibacteraceae</taxon>
        <taxon>Patulibacter</taxon>
    </lineage>
</organism>
<dbReference type="InterPro" id="IPR018044">
    <property type="entry name" value="Peptidase_S11"/>
</dbReference>
<evidence type="ECO:0000256" key="11">
    <source>
        <dbReference type="ARBA" id="ARBA00023316"/>
    </source>
</evidence>
<evidence type="ECO:0000259" key="18">
    <source>
        <dbReference type="SMART" id="SM00936"/>
    </source>
</evidence>
<sequence length="416" mass="44501">MIVPRSSRHVGARRPATAALAALALLALPSAAGAADAPPRIQAPAAIAVEVTTGDVVFARRADETRPIASTTKLMTALLVLESGPTDRQMPIPAYSGSAAESLANLHAGDRMTVSDVLTGMLLPSGNDAAVALARFVGGSVPRFVERMNDRARQLKLKARFRNPIGLDAAGHRASPADLVKLTLLLRRYPEFRRIVDRRSARLTSASPPITVVNRNRLVQSVPWVDGVKTGHTRKAGYALVGSGRRGGVSVITVVLGDPSEDARDADSLALLRYAIGRYHRILALREGAVVARLPLRYRDEQVQIVAASDVRRVARRDERVTTRVVGLPSDVEGPLAAGTRLGTIEVVQRGRVVARVPAITRTAVAQATVWQRADDELGRPIIQFLLVLAALCAGALAWLLRRSRRTHGAADGVVS</sequence>
<evidence type="ECO:0000313" key="20">
    <source>
        <dbReference type="Proteomes" id="UP000005143"/>
    </source>
</evidence>